<dbReference type="EMBL" id="CAJOBA010042658">
    <property type="protein sequence ID" value="CAF4137537.1"/>
    <property type="molecule type" value="Genomic_DNA"/>
</dbReference>
<organism evidence="2 3">
    <name type="scientific">Didymodactylos carnosus</name>
    <dbReference type="NCBI Taxonomy" id="1234261"/>
    <lineage>
        <taxon>Eukaryota</taxon>
        <taxon>Metazoa</taxon>
        <taxon>Spiralia</taxon>
        <taxon>Gnathifera</taxon>
        <taxon>Rotifera</taxon>
        <taxon>Eurotatoria</taxon>
        <taxon>Bdelloidea</taxon>
        <taxon>Philodinida</taxon>
        <taxon>Philodinidae</taxon>
        <taxon>Didymodactylos</taxon>
    </lineage>
</organism>
<gene>
    <name evidence="1" type="ORF">OVA965_LOCUS29678</name>
    <name evidence="2" type="ORF">TMI583_LOCUS30463</name>
</gene>
<evidence type="ECO:0000313" key="2">
    <source>
        <dbReference type="EMBL" id="CAF4137537.1"/>
    </source>
</evidence>
<feature type="non-terminal residue" evidence="2">
    <location>
        <position position="1"/>
    </location>
</feature>
<evidence type="ECO:0000313" key="3">
    <source>
        <dbReference type="Proteomes" id="UP000682733"/>
    </source>
</evidence>
<name>A0A8S2R404_9BILA</name>
<dbReference type="Proteomes" id="UP000677228">
    <property type="component" value="Unassembled WGS sequence"/>
</dbReference>
<proteinExistence type="predicted"/>
<sequence length="47" mass="5493">ADEEILQEQEQSNLADVHPELSDVENLFLVDEYHDEDDEESQFLTTL</sequence>
<comment type="caution">
    <text evidence="2">The sequence shown here is derived from an EMBL/GenBank/DDBJ whole genome shotgun (WGS) entry which is preliminary data.</text>
</comment>
<evidence type="ECO:0000313" key="1">
    <source>
        <dbReference type="EMBL" id="CAF1326342.1"/>
    </source>
</evidence>
<dbReference type="EMBL" id="CAJNOK010021045">
    <property type="protein sequence ID" value="CAF1326342.1"/>
    <property type="molecule type" value="Genomic_DNA"/>
</dbReference>
<dbReference type="AlphaFoldDB" id="A0A8S2R404"/>
<protein>
    <submittedName>
        <fullName evidence="2">Uncharacterized protein</fullName>
    </submittedName>
</protein>
<accession>A0A8S2R404</accession>
<reference evidence="2" key="1">
    <citation type="submission" date="2021-02" db="EMBL/GenBank/DDBJ databases">
        <authorList>
            <person name="Nowell W R."/>
        </authorList>
    </citation>
    <scope>NUCLEOTIDE SEQUENCE</scope>
</reference>
<dbReference type="Proteomes" id="UP000682733">
    <property type="component" value="Unassembled WGS sequence"/>
</dbReference>